<dbReference type="GO" id="GO:0016020">
    <property type="term" value="C:membrane"/>
    <property type="evidence" value="ECO:0007669"/>
    <property type="project" value="UniProtKB-SubCell"/>
</dbReference>
<evidence type="ECO:0000256" key="5">
    <source>
        <dbReference type="ARBA" id="ARBA00022737"/>
    </source>
</evidence>
<keyword evidence="5" id="KW-0677">Repeat</keyword>
<comment type="subcellular location">
    <subcellularLocation>
        <location evidence="1">Membrane</location>
        <topology evidence="1">Multi-pass membrane protein</topology>
    </subcellularLocation>
</comment>
<keyword evidence="4 8" id="KW-0812">Transmembrane</keyword>
<evidence type="ECO:0000256" key="3">
    <source>
        <dbReference type="ARBA" id="ARBA00022448"/>
    </source>
</evidence>
<dbReference type="Proteomes" id="UP000079169">
    <property type="component" value="Unplaced"/>
</dbReference>
<organism evidence="10 11">
    <name type="scientific">Diaphorina citri</name>
    <name type="common">Asian citrus psyllid</name>
    <dbReference type="NCBI Taxonomy" id="121845"/>
    <lineage>
        <taxon>Eukaryota</taxon>
        <taxon>Metazoa</taxon>
        <taxon>Ecdysozoa</taxon>
        <taxon>Arthropoda</taxon>
        <taxon>Hexapoda</taxon>
        <taxon>Insecta</taxon>
        <taxon>Pterygota</taxon>
        <taxon>Neoptera</taxon>
        <taxon>Paraneoptera</taxon>
        <taxon>Hemiptera</taxon>
        <taxon>Sternorrhyncha</taxon>
        <taxon>Psylloidea</taxon>
        <taxon>Psyllidae</taxon>
        <taxon>Diaphorininae</taxon>
        <taxon>Diaphorina</taxon>
    </lineage>
</organism>
<dbReference type="Pfam" id="PF00153">
    <property type="entry name" value="Mito_carr"/>
    <property type="match status" value="2"/>
</dbReference>
<dbReference type="SUPFAM" id="SSF103506">
    <property type="entry name" value="Mitochondrial carrier"/>
    <property type="match status" value="1"/>
</dbReference>
<evidence type="ECO:0000256" key="8">
    <source>
        <dbReference type="PROSITE-ProRule" id="PRU00282"/>
    </source>
</evidence>
<feature type="non-terminal residue" evidence="11">
    <location>
        <position position="1"/>
    </location>
</feature>
<keyword evidence="7 8" id="KW-0472">Membrane</keyword>
<evidence type="ECO:0000256" key="2">
    <source>
        <dbReference type="ARBA" id="ARBA00006375"/>
    </source>
</evidence>
<evidence type="ECO:0000256" key="9">
    <source>
        <dbReference type="RuleBase" id="RU000488"/>
    </source>
</evidence>
<feature type="repeat" description="Solcar" evidence="8">
    <location>
        <begin position="1"/>
        <end position="79"/>
    </location>
</feature>
<evidence type="ECO:0000256" key="4">
    <source>
        <dbReference type="ARBA" id="ARBA00022692"/>
    </source>
</evidence>
<name>A0A1S3D087_DIACI</name>
<protein>
    <submittedName>
        <fullName evidence="11">Mitochondrial dicarboxylate carrier-like</fullName>
    </submittedName>
</protein>
<dbReference type="PANTHER" id="PTHR45618">
    <property type="entry name" value="MITOCHONDRIAL DICARBOXYLATE CARRIER-RELATED"/>
    <property type="match status" value="1"/>
</dbReference>
<dbReference type="InterPro" id="IPR050391">
    <property type="entry name" value="Mito_Metabolite_Transporter"/>
</dbReference>
<dbReference type="InterPro" id="IPR018108">
    <property type="entry name" value="MCP_transmembrane"/>
</dbReference>
<dbReference type="RefSeq" id="XP_008471495.1">
    <property type="nucleotide sequence ID" value="XM_008473273.1"/>
</dbReference>
<comment type="similarity">
    <text evidence="2 9">Belongs to the mitochondrial carrier (TC 2.A.29) family.</text>
</comment>
<dbReference type="Gene3D" id="1.50.40.10">
    <property type="entry name" value="Mitochondrial carrier domain"/>
    <property type="match status" value="2"/>
</dbReference>
<dbReference type="PaxDb" id="121845-A0A1S3D087"/>
<evidence type="ECO:0000256" key="7">
    <source>
        <dbReference type="ARBA" id="ARBA00023136"/>
    </source>
</evidence>
<gene>
    <name evidence="11" type="primary">LOC103508703</name>
</gene>
<dbReference type="PROSITE" id="PS50920">
    <property type="entry name" value="SOLCAR"/>
    <property type="match status" value="1"/>
</dbReference>
<evidence type="ECO:0000256" key="6">
    <source>
        <dbReference type="ARBA" id="ARBA00022989"/>
    </source>
</evidence>
<evidence type="ECO:0000313" key="11">
    <source>
        <dbReference type="RefSeq" id="XP_008471495.1"/>
    </source>
</evidence>
<dbReference type="GeneID" id="103508703"/>
<dbReference type="InterPro" id="IPR023395">
    <property type="entry name" value="MCP_dom_sf"/>
</dbReference>
<evidence type="ECO:0000256" key="1">
    <source>
        <dbReference type="ARBA" id="ARBA00004141"/>
    </source>
</evidence>
<keyword evidence="6" id="KW-1133">Transmembrane helix</keyword>
<keyword evidence="3 9" id="KW-0813">Transport</keyword>
<evidence type="ECO:0000313" key="10">
    <source>
        <dbReference type="Proteomes" id="UP000079169"/>
    </source>
</evidence>
<dbReference type="STRING" id="121845.A0A1S3D087"/>
<dbReference type="KEGG" id="dci:103508703"/>
<reference evidence="11" key="1">
    <citation type="submission" date="2025-08" db="UniProtKB">
        <authorList>
            <consortium name="RefSeq"/>
        </authorList>
    </citation>
    <scope>IDENTIFICATION</scope>
</reference>
<keyword evidence="10" id="KW-1185">Reference proteome</keyword>
<sequence length="133" mass="14724">KTTGGLVGTPADMVNVRMQNDVKLPPEQRRNYKHAIDGMIRVYKEEGFKRLYVKLGLLSTPYFEDNATTHFLSSLTAGAIATTMTQPLDVLKTRAMNATPGQFNSMWALVTYTAKLGPAGFFKVSCISYRRAG</sequence>
<proteinExistence type="inferred from homology"/>
<accession>A0A1S3D087</accession>
<dbReference type="AlphaFoldDB" id="A0A1S3D087"/>